<dbReference type="PANTHER" id="PTHR10996">
    <property type="entry name" value="2-HYDROXYACID DEHYDROGENASE-RELATED"/>
    <property type="match status" value="1"/>
</dbReference>
<keyword evidence="2 4" id="KW-0560">Oxidoreductase</keyword>
<dbReference type="RefSeq" id="WP_234753537.1">
    <property type="nucleotide sequence ID" value="NZ_BAAAWN010000001.1"/>
</dbReference>
<dbReference type="SUPFAM" id="SSF52283">
    <property type="entry name" value="Formate/glycerate dehydrogenase catalytic domain-like"/>
    <property type="match status" value="1"/>
</dbReference>
<accession>A0ABV5XT99</accession>
<evidence type="ECO:0000256" key="1">
    <source>
        <dbReference type="ARBA" id="ARBA00005854"/>
    </source>
</evidence>
<evidence type="ECO:0000313" key="7">
    <source>
        <dbReference type="EMBL" id="MFB9817965.1"/>
    </source>
</evidence>
<keyword evidence="8" id="KW-1185">Reference proteome</keyword>
<dbReference type="Pfam" id="PF02826">
    <property type="entry name" value="2-Hacid_dh_C"/>
    <property type="match status" value="1"/>
</dbReference>
<evidence type="ECO:0000259" key="6">
    <source>
        <dbReference type="Pfam" id="PF02826"/>
    </source>
</evidence>
<evidence type="ECO:0000256" key="4">
    <source>
        <dbReference type="RuleBase" id="RU003719"/>
    </source>
</evidence>
<dbReference type="InterPro" id="IPR050223">
    <property type="entry name" value="D-isomer_2-hydroxyacid_DH"/>
</dbReference>
<dbReference type="PANTHER" id="PTHR10996:SF178">
    <property type="entry name" value="2-HYDROXYACID DEHYDROGENASE YGL185C-RELATED"/>
    <property type="match status" value="1"/>
</dbReference>
<dbReference type="InterPro" id="IPR036291">
    <property type="entry name" value="NAD(P)-bd_dom_sf"/>
</dbReference>
<sequence length="317" mass="33554">MTNDSQISTVTFPDRELLAALEPLPVGVRGAVWDLRSAPIGVDLDDVDAVVLPYINASEVLGELGRVPHLKLVQTQSTGYDGVREAVGETVAVASASGVHAAATAELAIGLILASLRGIDAAVRDQQEGAWRPQRHLSLADRKILLVGVGGIGKEIARRLQPFEVELTRVGSSARDDADGHIHGAQELVALAATADVMVVITPLTEQTHHMINTHVLAALPAGALVVNVARGAVVDCDALTAEVLKGRLKCAIDVFDPEPIPADHPLWTAENALITPHIGGNTSAFYPRVVKLLKKQMEAFARGKVPDNLVQRGPFA</sequence>
<dbReference type="Proteomes" id="UP001589702">
    <property type="component" value="Unassembled WGS sequence"/>
</dbReference>
<dbReference type="PROSITE" id="PS00671">
    <property type="entry name" value="D_2_HYDROXYACID_DH_3"/>
    <property type="match status" value="1"/>
</dbReference>
<dbReference type="InterPro" id="IPR006140">
    <property type="entry name" value="D-isomer_DH_NAD-bd"/>
</dbReference>
<comment type="caution">
    <text evidence="7">The sequence shown here is derived from an EMBL/GenBank/DDBJ whole genome shotgun (WGS) entry which is preliminary data.</text>
</comment>
<evidence type="ECO:0000256" key="2">
    <source>
        <dbReference type="ARBA" id="ARBA00023002"/>
    </source>
</evidence>
<dbReference type="InterPro" id="IPR006139">
    <property type="entry name" value="D-isomer_2_OHA_DH_cat_dom"/>
</dbReference>
<dbReference type="InterPro" id="IPR029753">
    <property type="entry name" value="D-isomer_DH_CS"/>
</dbReference>
<keyword evidence="3" id="KW-0520">NAD</keyword>
<reference evidence="7 8" key="1">
    <citation type="submission" date="2024-09" db="EMBL/GenBank/DDBJ databases">
        <authorList>
            <person name="Sun Q."/>
            <person name="Mori K."/>
        </authorList>
    </citation>
    <scope>NUCLEOTIDE SEQUENCE [LARGE SCALE GENOMIC DNA]</scope>
    <source>
        <strain evidence="7 8">JCM 1334</strain>
    </source>
</reference>
<evidence type="ECO:0000259" key="5">
    <source>
        <dbReference type="Pfam" id="PF00389"/>
    </source>
</evidence>
<name>A0ABV5XT99_ARTRM</name>
<dbReference type="Pfam" id="PF00389">
    <property type="entry name" value="2-Hacid_dh"/>
    <property type="match status" value="1"/>
</dbReference>
<dbReference type="Gene3D" id="3.40.50.720">
    <property type="entry name" value="NAD(P)-binding Rossmann-like Domain"/>
    <property type="match status" value="2"/>
</dbReference>
<evidence type="ECO:0000256" key="3">
    <source>
        <dbReference type="ARBA" id="ARBA00023027"/>
    </source>
</evidence>
<organism evidence="7 8">
    <name type="scientific">Arthrobacter ramosus</name>
    <dbReference type="NCBI Taxonomy" id="1672"/>
    <lineage>
        <taxon>Bacteria</taxon>
        <taxon>Bacillati</taxon>
        <taxon>Actinomycetota</taxon>
        <taxon>Actinomycetes</taxon>
        <taxon>Micrococcales</taxon>
        <taxon>Micrococcaceae</taxon>
        <taxon>Arthrobacter</taxon>
    </lineage>
</organism>
<proteinExistence type="inferred from homology"/>
<dbReference type="CDD" id="cd12166">
    <property type="entry name" value="2-Hacid_dh_7"/>
    <property type="match status" value="1"/>
</dbReference>
<comment type="similarity">
    <text evidence="1 4">Belongs to the D-isomer specific 2-hydroxyacid dehydrogenase family.</text>
</comment>
<feature type="domain" description="D-isomer specific 2-hydroxyacid dehydrogenase NAD-binding" evidence="6">
    <location>
        <begin position="109"/>
        <end position="280"/>
    </location>
</feature>
<dbReference type="EMBL" id="JBHMBC010000002">
    <property type="protein sequence ID" value="MFB9817965.1"/>
    <property type="molecule type" value="Genomic_DNA"/>
</dbReference>
<protein>
    <submittedName>
        <fullName evidence="7">2-hydroxyacid dehydrogenase</fullName>
    </submittedName>
</protein>
<evidence type="ECO:0000313" key="8">
    <source>
        <dbReference type="Proteomes" id="UP001589702"/>
    </source>
</evidence>
<feature type="domain" description="D-isomer specific 2-hydroxyacid dehydrogenase catalytic" evidence="5">
    <location>
        <begin position="43"/>
        <end position="311"/>
    </location>
</feature>
<gene>
    <name evidence="7" type="ORF">ACFFP1_00445</name>
</gene>
<dbReference type="SUPFAM" id="SSF51735">
    <property type="entry name" value="NAD(P)-binding Rossmann-fold domains"/>
    <property type="match status" value="1"/>
</dbReference>